<dbReference type="EC" id="2.7.11.1" evidence="1"/>
<keyword evidence="3" id="KW-0547">Nucleotide-binding</keyword>
<gene>
    <name evidence="8" type="ORF">AYO20_07638</name>
</gene>
<dbReference type="OrthoDB" id="310217at2759"/>
<dbReference type="RefSeq" id="XP_022498168.1">
    <property type="nucleotide sequence ID" value="XM_022645923.1"/>
</dbReference>
<dbReference type="InterPro" id="IPR000719">
    <property type="entry name" value="Prot_kinase_dom"/>
</dbReference>
<evidence type="ECO:0000313" key="8">
    <source>
        <dbReference type="EMBL" id="OAL33156.1"/>
    </source>
</evidence>
<name>A0A178CUM7_9EURO</name>
<sequence length="639" mass="73568">MPEQGKRLDGQPFEEFDFGDGNDYIIRYRSRVDAERQVPQDFDQAWYDDRKQRGAFGQVPEEESFLRKWLYFEQDEADDAEWGPVRLIGRGGYGIVGLWQKRNDQNQIVDELILKQSKYNEATTNVEATEADPATYPRQLTEAVIHRDINSQYPGVSPQLREYKFICDDRRGQTGRYRFYLEYCPYGSLYRLSRLYRCWDTYFPEVFIWHLFHSLAKACEALRDAPPYDSRAIKEEYLETVHLEDLFCLHLDWKPDNVLLGYPHGGEEYPSVLLNDYGLSLYSAYHDSEELRVWNPTETWWRGTRSHKPTEQAHFGSNWEIPPDGGWVRTHDAIRRPHDWYGAAQERETDNLGSGGDVIFDHALNIYGAGQTIFDLMTLRGSPKHLSQIRAKTLERYRRNGNHQISHVHTKTPGVYSSRLRHLIRRCLDPDPANRPSQLELMDQTRRGLRLAIKRAKRHGNYPPKVYYRGHEINDMPLGDAGFQPSRKEFRGLIEHAFTDPDEPMLKLPAAKYGGFPAGWSTANWKTLYSQRNPHDRWFNGLDNAAVAARAPQSPPPPSSNGSSHDSDDSSDDNDDNNNGGGGNLQGQGTKTAQPKPKKLQFAVRHGNLVIAPQPDRMDKDEDEDEHRVANGAFQKTEG</sequence>
<dbReference type="Gene3D" id="1.10.510.10">
    <property type="entry name" value="Transferase(Phosphotransferase) domain 1"/>
    <property type="match status" value="1"/>
</dbReference>
<keyword evidence="9" id="KW-1185">Reference proteome</keyword>
<feature type="domain" description="Protein kinase" evidence="7">
    <location>
        <begin position="82"/>
        <end position="449"/>
    </location>
</feature>
<dbReference type="GO" id="GO:0005524">
    <property type="term" value="F:ATP binding"/>
    <property type="evidence" value="ECO:0007669"/>
    <property type="project" value="UniProtKB-KW"/>
</dbReference>
<dbReference type="Proteomes" id="UP000185904">
    <property type="component" value="Unassembled WGS sequence"/>
</dbReference>
<evidence type="ECO:0000259" key="7">
    <source>
        <dbReference type="PROSITE" id="PS50011"/>
    </source>
</evidence>
<evidence type="ECO:0000256" key="3">
    <source>
        <dbReference type="ARBA" id="ARBA00022741"/>
    </source>
</evidence>
<keyword evidence="5" id="KW-0067">ATP-binding</keyword>
<dbReference type="EMBL" id="LVCJ01000054">
    <property type="protein sequence ID" value="OAL33156.1"/>
    <property type="molecule type" value="Genomic_DNA"/>
</dbReference>
<dbReference type="GO" id="GO:0004674">
    <property type="term" value="F:protein serine/threonine kinase activity"/>
    <property type="evidence" value="ECO:0007669"/>
    <property type="project" value="UniProtKB-EC"/>
</dbReference>
<reference evidence="8 9" key="1">
    <citation type="submission" date="2016-03" db="EMBL/GenBank/DDBJ databases">
        <title>The draft genome sequence of Fonsecaea nubica causative agent of cutaneous subcutaneous infection in human host.</title>
        <authorList>
            <person name="Costa F."/>
            <person name="Sybren D.H."/>
            <person name="Raittz R.T."/>
            <person name="Weiss V.A."/>
            <person name="Leao A.C."/>
            <person name="Gomes R."/>
            <person name="De Souza E.M."/>
            <person name="Pedrosa F.O."/>
            <person name="Steffens M.B."/>
            <person name="Bombassaro A."/>
            <person name="Tadra-Sfeir M.Z."/>
            <person name="Moreno L.F."/>
            <person name="Najafzadeh M.J."/>
            <person name="Felipe M.S."/>
            <person name="Teixeira M."/>
            <person name="Sun J."/>
            <person name="Xi L."/>
            <person name="Castro M.A."/>
            <person name="Vicente V.A."/>
        </authorList>
    </citation>
    <scope>NUCLEOTIDE SEQUENCE [LARGE SCALE GENOMIC DNA]</scope>
    <source>
        <strain evidence="8 9">CBS 269.64</strain>
    </source>
</reference>
<evidence type="ECO:0000256" key="6">
    <source>
        <dbReference type="SAM" id="MobiDB-lite"/>
    </source>
</evidence>
<dbReference type="InterPro" id="IPR011009">
    <property type="entry name" value="Kinase-like_dom_sf"/>
</dbReference>
<dbReference type="PROSITE" id="PS50011">
    <property type="entry name" value="PROTEIN_KINASE_DOM"/>
    <property type="match status" value="1"/>
</dbReference>
<evidence type="ECO:0000256" key="2">
    <source>
        <dbReference type="ARBA" id="ARBA00022679"/>
    </source>
</evidence>
<evidence type="ECO:0000256" key="5">
    <source>
        <dbReference type="ARBA" id="ARBA00022840"/>
    </source>
</evidence>
<keyword evidence="4" id="KW-0418">Kinase</keyword>
<comment type="caution">
    <text evidence="8">The sequence shown here is derived from an EMBL/GenBank/DDBJ whole genome shotgun (WGS) entry which is preliminary data.</text>
</comment>
<dbReference type="GeneID" id="34591049"/>
<dbReference type="AlphaFoldDB" id="A0A178CUM7"/>
<dbReference type="PANTHER" id="PTHR43671:SF13">
    <property type="entry name" value="SERINE_THREONINE-PROTEIN KINASE NEK2"/>
    <property type="match status" value="1"/>
</dbReference>
<feature type="region of interest" description="Disordered" evidence="6">
    <location>
        <begin position="549"/>
        <end position="639"/>
    </location>
</feature>
<dbReference type="SMART" id="SM00220">
    <property type="entry name" value="S_TKc"/>
    <property type="match status" value="1"/>
</dbReference>
<keyword evidence="2" id="KW-0808">Transferase</keyword>
<protein>
    <recommendedName>
        <fullName evidence="1">non-specific serine/threonine protein kinase</fullName>
        <ecNumber evidence="1">2.7.11.1</ecNumber>
    </recommendedName>
</protein>
<evidence type="ECO:0000256" key="1">
    <source>
        <dbReference type="ARBA" id="ARBA00012513"/>
    </source>
</evidence>
<evidence type="ECO:0000313" key="9">
    <source>
        <dbReference type="Proteomes" id="UP000185904"/>
    </source>
</evidence>
<organism evidence="8 9">
    <name type="scientific">Fonsecaea nubica</name>
    <dbReference type="NCBI Taxonomy" id="856822"/>
    <lineage>
        <taxon>Eukaryota</taxon>
        <taxon>Fungi</taxon>
        <taxon>Dikarya</taxon>
        <taxon>Ascomycota</taxon>
        <taxon>Pezizomycotina</taxon>
        <taxon>Eurotiomycetes</taxon>
        <taxon>Chaetothyriomycetidae</taxon>
        <taxon>Chaetothyriales</taxon>
        <taxon>Herpotrichiellaceae</taxon>
        <taxon>Fonsecaea</taxon>
    </lineage>
</organism>
<evidence type="ECO:0000256" key="4">
    <source>
        <dbReference type="ARBA" id="ARBA00022777"/>
    </source>
</evidence>
<dbReference type="InterPro" id="IPR050660">
    <property type="entry name" value="NEK_Ser/Thr_kinase"/>
</dbReference>
<accession>A0A178CUM7</accession>
<proteinExistence type="predicted"/>
<dbReference type="SUPFAM" id="SSF56112">
    <property type="entry name" value="Protein kinase-like (PK-like)"/>
    <property type="match status" value="1"/>
</dbReference>
<dbReference type="PANTHER" id="PTHR43671">
    <property type="entry name" value="SERINE/THREONINE-PROTEIN KINASE NEK"/>
    <property type="match status" value="1"/>
</dbReference>